<feature type="region of interest" description="Disordered" evidence="1">
    <location>
        <begin position="1"/>
        <end position="31"/>
    </location>
</feature>
<evidence type="ECO:0000313" key="3">
    <source>
        <dbReference type="EMBL" id="SDM51955.1"/>
    </source>
</evidence>
<feature type="transmembrane region" description="Helical" evidence="2">
    <location>
        <begin position="155"/>
        <end position="177"/>
    </location>
</feature>
<dbReference type="OrthoDB" id="222560at2157"/>
<dbReference type="Proteomes" id="UP000199370">
    <property type="component" value="Unassembled WGS sequence"/>
</dbReference>
<dbReference type="STRING" id="996166.SAMN05192554_103170"/>
<accession>A0A1G9TXG7</accession>
<keyword evidence="2" id="KW-1133">Transmembrane helix</keyword>
<evidence type="ECO:0000256" key="2">
    <source>
        <dbReference type="SAM" id="Phobius"/>
    </source>
</evidence>
<dbReference type="InterPro" id="IPR021683">
    <property type="entry name" value="DUF3267"/>
</dbReference>
<dbReference type="Pfam" id="PF11667">
    <property type="entry name" value="DUF3267"/>
    <property type="match status" value="1"/>
</dbReference>
<feature type="transmembrane region" description="Helical" evidence="2">
    <location>
        <begin position="183"/>
        <end position="203"/>
    </location>
</feature>
<feature type="transmembrane region" description="Helical" evidence="2">
    <location>
        <begin position="100"/>
        <end position="123"/>
    </location>
</feature>
<dbReference type="AlphaFoldDB" id="A0A1G9TXG7"/>
<evidence type="ECO:0000256" key="1">
    <source>
        <dbReference type="SAM" id="MobiDB-lite"/>
    </source>
</evidence>
<organism evidence="3 4">
    <name type="scientific">Haloarchaeobius iranensis</name>
    <dbReference type="NCBI Taxonomy" id="996166"/>
    <lineage>
        <taxon>Archaea</taxon>
        <taxon>Methanobacteriati</taxon>
        <taxon>Methanobacteriota</taxon>
        <taxon>Stenosarchaea group</taxon>
        <taxon>Halobacteria</taxon>
        <taxon>Halobacteriales</taxon>
        <taxon>Halorubellaceae</taxon>
        <taxon>Haloarchaeobius</taxon>
    </lineage>
</organism>
<sequence length="228" mass="24073">MSSSPDGSAIDAAATATDEPPVPPGSDGYEPPVRAGYRAGTPFRYSALTLTLLSVVVAPVGLAVFAWLATTTSGAETAFPFLVFEETAEGFTLSVDGTEFGTVFVVSLVGTVVLHELVHGLAFRALGFRVSFGVAPRLGAFYTAIFEQFQTRRQLAVAVAAPLAVLTPLGVALLLVPGPHVPFVWFGLVLNTGGAVGDLFVLWRLRGLPPGTLFYDVDAYTSYIYEPE</sequence>
<keyword evidence="2" id="KW-0812">Transmembrane</keyword>
<feature type="transmembrane region" description="Helical" evidence="2">
    <location>
        <begin position="47"/>
        <end position="69"/>
    </location>
</feature>
<dbReference type="RefSeq" id="WP_089731671.1">
    <property type="nucleotide sequence ID" value="NZ_FNIA01000003.1"/>
</dbReference>
<protein>
    <submittedName>
        <fullName evidence="3">Putative zincin peptidase</fullName>
    </submittedName>
</protein>
<proteinExistence type="predicted"/>
<reference evidence="3 4" key="1">
    <citation type="submission" date="2016-10" db="EMBL/GenBank/DDBJ databases">
        <authorList>
            <person name="de Groot N.N."/>
        </authorList>
    </citation>
    <scope>NUCLEOTIDE SEQUENCE [LARGE SCALE GENOMIC DNA]</scope>
    <source>
        <strain evidence="4">EB21,IBRC-M 10013,KCTC 4048</strain>
    </source>
</reference>
<gene>
    <name evidence="3" type="ORF">SAMN05192554_103170</name>
</gene>
<keyword evidence="2" id="KW-0472">Membrane</keyword>
<keyword evidence="4" id="KW-1185">Reference proteome</keyword>
<evidence type="ECO:0000313" key="4">
    <source>
        <dbReference type="Proteomes" id="UP000199370"/>
    </source>
</evidence>
<name>A0A1G9TXG7_9EURY</name>
<dbReference type="EMBL" id="FNIA01000003">
    <property type="protein sequence ID" value="SDM51955.1"/>
    <property type="molecule type" value="Genomic_DNA"/>
</dbReference>